<comment type="caution">
    <text evidence="1">The sequence shown here is derived from an EMBL/GenBank/DDBJ whole genome shotgun (WGS) entry which is preliminary data.</text>
</comment>
<dbReference type="AlphaFoldDB" id="A0A9P8E5F7"/>
<proteinExistence type="predicted"/>
<dbReference type="Proteomes" id="UP000779574">
    <property type="component" value="Unassembled WGS sequence"/>
</dbReference>
<accession>A0A9P8E5F7</accession>
<organism evidence="1 2">
    <name type="scientific">Aureobasidium melanogenum</name>
    <name type="common">Aureobasidium pullulans var. melanogenum</name>
    <dbReference type="NCBI Taxonomy" id="46634"/>
    <lineage>
        <taxon>Eukaryota</taxon>
        <taxon>Fungi</taxon>
        <taxon>Dikarya</taxon>
        <taxon>Ascomycota</taxon>
        <taxon>Pezizomycotina</taxon>
        <taxon>Dothideomycetes</taxon>
        <taxon>Dothideomycetidae</taxon>
        <taxon>Dothideales</taxon>
        <taxon>Saccotheciaceae</taxon>
        <taxon>Aureobasidium</taxon>
    </lineage>
</organism>
<evidence type="ECO:0000313" key="1">
    <source>
        <dbReference type="EMBL" id="KAG9679236.1"/>
    </source>
</evidence>
<dbReference type="EMBL" id="JAHFXF010001005">
    <property type="protein sequence ID" value="KAG9679236.1"/>
    <property type="molecule type" value="Genomic_DNA"/>
</dbReference>
<protein>
    <submittedName>
        <fullName evidence="1">Uncharacterized protein</fullName>
    </submittedName>
</protein>
<dbReference type="OrthoDB" id="10352693at2759"/>
<evidence type="ECO:0000313" key="2">
    <source>
        <dbReference type="Proteomes" id="UP000779574"/>
    </source>
</evidence>
<reference evidence="1" key="2">
    <citation type="submission" date="2021-08" db="EMBL/GenBank/DDBJ databases">
        <authorList>
            <person name="Gostincar C."/>
            <person name="Sun X."/>
            <person name="Song Z."/>
            <person name="Gunde-Cimerman N."/>
        </authorList>
    </citation>
    <scope>NUCLEOTIDE SEQUENCE</scope>
    <source>
        <strain evidence="1">EXF-9911</strain>
    </source>
</reference>
<feature type="non-terminal residue" evidence="1">
    <location>
        <position position="95"/>
    </location>
</feature>
<reference evidence="1" key="1">
    <citation type="journal article" date="2021" name="J Fungi (Basel)">
        <title>Virulence traits and population genomics of the black yeast Aureobasidium melanogenum.</title>
        <authorList>
            <person name="Cernosa A."/>
            <person name="Sun X."/>
            <person name="Gostincar C."/>
            <person name="Fang C."/>
            <person name="Gunde-Cimerman N."/>
            <person name="Song Z."/>
        </authorList>
    </citation>
    <scope>NUCLEOTIDE SEQUENCE</scope>
    <source>
        <strain evidence="1">EXF-9911</strain>
    </source>
</reference>
<gene>
    <name evidence="1" type="ORF">KCU76_g15397</name>
</gene>
<sequence length="95" mass="10730">MSSSLSTLYPSLTPQTFSSLPILETWTSTKDWAKQNLNTCMNTLDHGFGMYTADTAKTLVAVLGPKAVEEVKPVVEEAEKHVEGKEWDEERQRWI</sequence>
<name>A0A9P8E5F7_AURME</name>